<dbReference type="EMBL" id="JABBVZ010000046">
    <property type="protein sequence ID" value="NMP23301.1"/>
    <property type="molecule type" value="Genomic_DNA"/>
</dbReference>
<proteinExistence type="predicted"/>
<dbReference type="RefSeq" id="WP_169100449.1">
    <property type="nucleotide sequence ID" value="NZ_JABBVZ010000046.1"/>
</dbReference>
<evidence type="ECO:0000313" key="3">
    <source>
        <dbReference type="Proteomes" id="UP000533476"/>
    </source>
</evidence>
<keyword evidence="1" id="KW-0472">Membrane</keyword>
<keyword evidence="3" id="KW-1185">Reference proteome</keyword>
<reference evidence="2 3" key="1">
    <citation type="submission" date="2020-04" db="EMBL/GenBank/DDBJ databases">
        <authorList>
            <person name="Zhang R."/>
            <person name="Schippers A."/>
        </authorList>
    </citation>
    <scope>NUCLEOTIDE SEQUENCE [LARGE SCALE GENOMIC DNA]</scope>
    <source>
        <strain evidence="2 3">DSM 109850</strain>
    </source>
</reference>
<name>A0A7Y0L4T6_9FIRM</name>
<comment type="caution">
    <text evidence="2">The sequence shown here is derived from an EMBL/GenBank/DDBJ whole genome shotgun (WGS) entry which is preliminary data.</text>
</comment>
<sequence length="117" mass="12377">MKTIGWMLSLLGGLLGGFTAWAEHMPALESHMTIGHGSMPGSDITLACSILALLAVVVMWFGGYRLGGLLAAISATLGFFGADQLWVTAGCILFVGAMLTLFAPPDTDQKSKETRHH</sequence>
<keyword evidence="1" id="KW-0812">Transmembrane</keyword>
<accession>A0A7Y0L4T6</accession>
<keyword evidence="1" id="KW-1133">Transmembrane helix</keyword>
<feature type="transmembrane region" description="Helical" evidence="1">
    <location>
        <begin position="85"/>
        <end position="103"/>
    </location>
</feature>
<dbReference type="AlphaFoldDB" id="A0A7Y0L4T6"/>
<protein>
    <submittedName>
        <fullName evidence="2">Uncharacterized protein</fullName>
    </submittedName>
</protein>
<gene>
    <name evidence="2" type="ORF">HIJ39_13225</name>
</gene>
<feature type="transmembrane region" description="Helical" evidence="1">
    <location>
        <begin position="46"/>
        <end position="73"/>
    </location>
</feature>
<evidence type="ECO:0000256" key="1">
    <source>
        <dbReference type="SAM" id="Phobius"/>
    </source>
</evidence>
<dbReference type="Proteomes" id="UP000533476">
    <property type="component" value="Unassembled WGS sequence"/>
</dbReference>
<organism evidence="2 3">
    <name type="scientific">Sulfobacillus harzensis</name>
    <dbReference type="NCBI Taxonomy" id="2729629"/>
    <lineage>
        <taxon>Bacteria</taxon>
        <taxon>Bacillati</taxon>
        <taxon>Bacillota</taxon>
        <taxon>Clostridia</taxon>
        <taxon>Eubacteriales</taxon>
        <taxon>Clostridiales Family XVII. Incertae Sedis</taxon>
        <taxon>Sulfobacillus</taxon>
    </lineage>
</organism>
<evidence type="ECO:0000313" key="2">
    <source>
        <dbReference type="EMBL" id="NMP23301.1"/>
    </source>
</evidence>